<protein>
    <recommendedName>
        <fullName evidence="3">FAD/NAD(P)-binding domain-containing protein</fullName>
    </recommendedName>
</protein>
<dbReference type="AlphaFoldDB" id="A0AAD4H738"/>
<dbReference type="GO" id="GO:0004497">
    <property type="term" value="F:monooxygenase activity"/>
    <property type="evidence" value="ECO:0007669"/>
    <property type="project" value="InterPro"/>
</dbReference>
<dbReference type="PANTHER" id="PTHR47356">
    <property type="entry name" value="FAD-DEPENDENT MONOOXYGENASE ASQG-RELATED"/>
    <property type="match status" value="1"/>
</dbReference>
<dbReference type="EMBL" id="JAAAIL010000490">
    <property type="protein sequence ID" value="KAG0275345.1"/>
    <property type="molecule type" value="Genomic_DNA"/>
</dbReference>
<dbReference type="InterPro" id="IPR036188">
    <property type="entry name" value="FAD/NAD-bd_sf"/>
</dbReference>
<organism evidence="1 2">
    <name type="scientific">Linnemannia exigua</name>
    <dbReference type="NCBI Taxonomy" id="604196"/>
    <lineage>
        <taxon>Eukaryota</taxon>
        <taxon>Fungi</taxon>
        <taxon>Fungi incertae sedis</taxon>
        <taxon>Mucoromycota</taxon>
        <taxon>Mortierellomycotina</taxon>
        <taxon>Mortierellomycetes</taxon>
        <taxon>Mortierellales</taxon>
        <taxon>Mortierellaceae</taxon>
        <taxon>Linnemannia</taxon>
    </lineage>
</organism>
<name>A0AAD4H738_9FUNG</name>
<proteinExistence type="predicted"/>
<keyword evidence="2" id="KW-1185">Reference proteome</keyword>
<accession>A0AAD4H738</accession>
<gene>
    <name evidence="1" type="ORF">BGZ95_008896</name>
</gene>
<dbReference type="SUPFAM" id="SSF51905">
    <property type="entry name" value="FAD/NAD(P)-binding domain"/>
    <property type="match status" value="1"/>
</dbReference>
<dbReference type="Proteomes" id="UP001194580">
    <property type="component" value="Unassembled WGS sequence"/>
</dbReference>
<reference evidence="1" key="1">
    <citation type="journal article" date="2020" name="Fungal Divers.">
        <title>Resolving the Mortierellaceae phylogeny through synthesis of multi-gene phylogenetics and phylogenomics.</title>
        <authorList>
            <person name="Vandepol N."/>
            <person name="Liber J."/>
            <person name="Desiro A."/>
            <person name="Na H."/>
            <person name="Kennedy M."/>
            <person name="Barry K."/>
            <person name="Grigoriev I.V."/>
            <person name="Miller A.N."/>
            <person name="O'Donnell K."/>
            <person name="Stajich J.E."/>
            <person name="Bonito G."/>
        </authorList>
    </citation>
    <scope>NUCLEOTIDE SEQUENCE</scope>
    <source>
        <strain evidence="1">NRRL 28262</strain>
    </source>
</reference>
<comment type="caution">
    <text evidence="1">The sequence shown here is derived from an EMBL/GenBank/DDBJ whole genome shotgun (WGS) entry which is preliminary data.</text>
</comment>
<dbReference type="InterPro" id="IPR050562">
    <property type="entry name" value="FAD_mOase_fung"/>
</dbReference>
<dbReference type="PANTHER" id="PTHR47356:SF2">
    <property type="entry name" value="FAD-BINDING DOMAIN-CONTAINING PROTEIN-RELATED"/>
    <property type="match status" value="1"/>
</dbReference>
<dbReference type="Gene3D" id="3.50.50.60">
    <property type="entry name" value="FAD/NAD(P)-binding domain"/>
    <property type="match status" value="1"/>
</dbReference>
<evidence type="ECO:0000313" key="1">
    <source>
        <dbReference type="EMBL" id="KAG0275345.1"/>
    </source>
</evidence>
<evidence type="ECO:0000313" key="2">
    <source>
        <dbReference type="Proteomes" id="UP001194580"/>
    </source>
</evidence>
<evidence type="ECO:0008006" key="3">
    <source>
        <dbReference type="Google" id="ProtNLM"/>
    </source>
</evidence>
<sequence length="243" mass="27161">MGRPALYDLLLKQVPPEKVHFGKRVTIIIDDGERVQAMAEDGSSFEGDILVGADGAYSTVRQQLYKTLLKEKKLPESDKEELPFSCICLVGQTTALDHEEFPILKEPSAQLMGTIGKDNPFSYLLFTTAPSSISWMTMLHLDKVANKSTYKSQEQDREDANLEWGPHAAKAMCDETRRFPLPIGDGTLTMGDMYDRTPQDLISKVMLEEKVFETWYSGRTVLLGDACHKLHPSGGRGSFLPMN</sequence>